<dbReference type="InterPro" id="IPR001599">
    <property type="entry name" value="Macroglobln_a2"/>
</dbReference>
<feature type="compositionally biased region" description="Basic and acidic residues" evidence="9">
    <location>
        <begin position="1961"/>
        <end position="1977"/>
    </location>
</feature>
<dbReference type="InterPro" id="IPR011626">
    <property type="entry name" value="Alpha-macroglobulin_TED"/>
</dbReference>
<dbReference type="FunFam" id="1.50.10.20:FF:000001">
    <property type="entry name" value="CD109 isoform 1"/>
    <property type="match status" value="1"/>
</dbReference>
<dbReference type="SUPFAM" id="SSF48239">
    <property type="entry name" value="Terpenoid cyclases/Protein prenyltransferases"/>
    <property type="match status" value="1"/>
</dbReference>
<dbReference type="SMART" id="SM01360">
    <property type="entry name" value="A2M"/>
    <property type="match status" value="1"/>
</dbReference>
<proteinExistence type="inferred from homology"/>
<dbReference type="PROSITE" id="PS51465">
    <property type="entry name" value="KAZAL_2"/>
    <property type="match status" value="1"/>
</dbReference>
<dbReference type="GeneID" id="119729572"/>
<dbReference type="Gene3D" id="2.60.40.1940">
    <property type="match status" value="1"/>
</dbReference>
<dbReference type="InterPro" id="IPR041555">
    <property type="entry name" value="MG3"/>
</dbReference>
<dbReference type="InterPro" id="IPR036595">
    <property type="entry name" value="A-macroglobulin_rcpt-bd_sf"/>
</dbReference>
<evidence type="ECO:0000256" key="5">
    <source>
        <dbReference type="ARBA" id="ARBA00022729"/>
    </source>
</evidence>
<evidence type="ECO:0000256" key="1">
    <source>
        <dbReference type="ARBA" id="ARBA00004613"/>
    </source>
</evidence>
<dbReference type="Proteomes" id="UP000887568">
    <property type="component" value="Unplaced"/>
</dbReference>
<evidence type="ECO:0000256" key="6">
    <source>
        <dbReference type="ARBA" id="ARBA00022900"/>
    </source>
</evidence>
<dbReference type="OrthoDB" id="2142040at2759"/>
<keyword evidence="7" id="KW-1015">Disulfide bond</keyword>
<dbReference type="Pfam" id="PF17789">
    <property type="entry name" value="MG4"/>
    <property type="match status" value="1"/>
</dbReference>
<dbReference type="PANTHER" id="PTHR11412">
    <property type="entry name" value="MACROGLOBULIN / COMPLEMENT"/>
    <property type="match status" value="1"/>
</dbReference>
<feature type="region of interest" description="Disordered" evidence="9">
    <location>
        <begin position="1734"/>
        <end position="2113"/>
    </location>
</feature>
<dbReference type="SMART" id="SM01419">
    <property type="entry name" value="Thiol-ester_cl"/>
    <property type="match status" value="1"/>
</dbReference>
<dbReference type="OMA" id="CGCARDC"/>
<comment type="subcellular location">
    <subcellularLocation>
        <location evidence="1">Secreted</location>
    </subcellularLocation>
</comment>
<dbReference type="Gene3D" id="6.20.50.160">
    <property type="match status" value="1"/>
</dbReference>
<feature type="compositionally biased region" description="Acidic residues" evidence="9">
    <location>
        <begin position="1936"/>
        <end position="1960"/>
    </location>
</feature>
<feature type="compositionally biased region" description="Polar residues" evidence="9">
    <location>
        <begin position="2042"/>
        <end position="2059"/>
    </location>
</feature>
<dbReference type="InterPro" id="IPR009048">
    <property type="entry name" value="A-macroglobulin_rcpt-bd"/>
</dbReference>
<accession>A0A914A2P9</accession>
<evidence type="ECO:0000313" key="12">
    <source>
        <dbReference type="Proteomes" id="UP000887568"/>
    </source>
</evidence>
<dbReference type="PROSITE" id="PS00477">
    <property type="entry name" value="ALPHA_2_MACROGLOBULIN"/>
    <property type="match status" value="1"/>
</dbReference>
<dbReference type="Gene3D" id="1.50.10.20">
    <property type="match status" value="1"/>
</dbReference>
<dbReference type="PANTHER" id="PTHR11412:SF139">
    <property type="entry name" value="C3 AND PZP-LIKE ALPHA-2-MACROGLOBULIN DOMAIN-CONTAINING PROTEIN 8"/>
    <property type="match status" value="1"/>
</dbReference>
<name>A0A914A2P9_PATMI</name>
<evidence type="ECO:0000259" key="10">
    <source>
        <dbReference type="PROSITE" id="PS51465"/>
    </source>
</evidence>
<dbReference type="SMART" id="SM01359">
    <property type="entry name" value="A2M_N_2"/>
    <property type="match status" value="1"/>
</dbReference>
<dbReference type="Pfam" id="PF17791">
    <property type="entry name" value="MG3"/>
    <property type="match status" value="1"/>
</dbReference>
<organism evidence="11 12">
    <name type="scientific">Patiria miniata</name>
    <name type="common">Bat star</name>
    <name type="synonym">Asterina miniata</name>
    <dbReference type="NCBI Taxonomy" id="46514"/>
    <lineage>
        <taxon>Eukaryota</taxon>
        <taxon>Metazoa</taxon>
        <taxon>Echinodermata</taxon>
        <taxon>Eleutherozoa</taxon>
        <taxon>Asterozoa</taxon>
        <taxon>Asteroidea</taxon>
        <taxon>Valvatacea</taxon>
        <taxon>Valvatida</taxon>
        <taxon>Asterinidae</taxon>
        <taxon>Patiria</taxon>
    </lineage>
</organism>
<feature type="compositionally biased region" description="Basic and acidic residues" evidence="9">
    <location>
        <begin position="2029"/>
        <end position="2038"/>
    </location>
</feature>
<dbReference type="Gene3D" id="3.30.60.30">
    <property type="match status" value="1"/>
</dbReference>
<sequence length="2113" mass="237214">MELNTRTLVGHLTVIFLSTFVLDVVVANEGYLIAHPELFRPGMVEYISVTIFEPSQPITVQARLVFKNETVASTERNIVGKGKLKLQVPGGVRGRVTLEVCGNCDIGATGYHFKNSTDVDISDKGTSVFIQTDKPVYKPSQRVLINFIMTGPDLRPKNEEMLAYIVDPQGSRMIQWRKLQPMCCGIINTSFPLSDQPMLGEWSVYAEVQGHTYNKTFEVQKYVLPRFEVIIEPPSYIADVTKCSQATVRARYIFGKPVRGKMSVNMNLHGLGYYNNYMGQNNYMFMDIDGSAKFNICISDMITSPLMDHFRGMVHIEASVTSNDGNVFVAMDESCLVQKQLVSLEFSKDSRKHYKPGLPYHGKVLLYYPDKSPANNITVEIVAEVKQDPFFSKNFISHNGVVDISIPSLPPVSGHVWINAKVVAIDGADAGDMYFYNYLSLGSWYSPSKCHLLLRSLQENVKVGDTAIIGVQSTCPCNFTMHYEVMSRGNIVTSGLHDAMLRSSSGRNDGSRRRRFSSHPVIDHFMAENEDGESDSQSCRTTFQFEVTHGMAPLSHLLVYYMRDNDEGVADTMVLPVEPSFENKIKVEMSKNETLPGSKMRMMISAKPGSCICVASVDQSVQLLRPGYQVTAEKIFAEMENYDITDDVSAETAWWGGAFGRRKRSTMWSRSRDANFAFMEAGLKVMTDKIHLNFHDSESVVLDDDWVQLSAVRSAGRDQLSDLERNARRKRAFFPETWMWQCFNLSSLSSEEHIQMRVPDTITTWMTDVIAMSPTYGLGVAETVPLTTFKNFFVEFTLPYSVIRGEQLRVPVTVYNYLDRCVQVDLIVHVQEGVRFLMHTERHQAYKLCLQAQRTETTYVTLIFSELGRKKIHASAEAMVSPDCCVGPVANEGIVGSDKITKNLLVEPEGIERGYAYSVFFCPNERTHISTPNRYSYQFVEKEEGMDFFTFMCKAKNDAHIALAATQDSYQLYEVVLGGWDNTRSWIARSRMGDALVTDLTADIVSWDEFRAFWISWKAGNIQIGHGEVPSNESVIMSWQDDNPMQVQYIGFTTGLGSLGEFRIWKKKGSSEIYREAFTLSLPLNHVQGSERASAVVIGDVMGPTLNNLHNLIRLPFGCGEQNMIHFAPIVYVMHYLQHTNQMDKETEIEANTFLVQGYQRQLTYRRHSGSYSAFGESDTSGSMWLTAFVLKSFAQSRRFIFIDPKELEMSKKWIIAHQQEDGSFPPVGKVLNKDIQGGIQGNSRLPLTAYVLVALMESGVETDEEKTAVSTAQKFLEDNVGSIVDPYTAALTAYALTLRNSPFAAIAVRVLTSKAIRKDSLTYWRLSGEALETLPFFSHVGDLEQTVTSAEVEMTAYALLTYTALGDIAYSLPIVKWLTQQRNAHGGFSSTQDTCVALQALAEYATLAYVGRVNLSISLAYTDLDLFVEDYYHLNNENSQILQVREIPVLSKTLFLSAYGEGCGLLQINMKYNIPDPTGKPAFKLNVNMIESVPYQTRRKRYVDGTTTENLMPSHDDYMVTLEVCTRWLHAGSSNMAVIEVSLITGFTADIESLDLLLRDKYTKVKRYEIDGRKVILYFDEIPSQCMTCVTFDAYQDFVVGKTHAVPVKVYDYYEPHFEASRFYNVSRDSPLARELCEDDHCNQVHETEDSNHSAEQQPMENYNPENCNSIFGDCQSTFDLIQCMCERTCDTGGPKVCASNNVTYDTYCHMEVAACQLNENLEAMPLSNCPVIEKPTEAPTSEGSGSVWGNHGNEDKDEGPDDESSDSSDSSVAWEEMGDHPGFSHWDMMQSPWKFEIESETEKKKGASEDEEGELPEIMWIKEGEEEEDAEDADQQGGDGELVDEPLPEPLPASSNSQGHHPSVGKDDEPDPVKEIPAVMETEQELEEDGVDLTNEELDKTDQAEVEDTWNGDAQTDEREDADVTMETRMRTGEEDDNPENPMPDDEEEGDANEEDEGTMLREWLHGDQEAKTDDETTDDEAAVETGRDFEMDAGKTTQADEEVEEEQPSAAGVPSTSEGAPRHHVHPEGDAKAPDDNLSAHNPQGASEESPTQLTEETAPVHLSSPRVIGLDTMVNDEARLAVDDEEENVQQEENHKTTKERRKRGLRRA</sequence>
<dbReference type="Gene3D" id="2.20.130.20">
    <property type="match status" value="1"/>
</dbReference>
<reference evidence="11" key="1">
    <citation type="submission" date="2022-11" db="UniProtKB">
        <authorList>
            <consortium name="EnsemblMetazoa"/>
        </authorList>
    </citation>
    <scope>IDENTIFICATION</scope>
</reference>
<dbReference type="Gene3D" id="2.60.40.690">
    <property type="entry name" value="Alpha-macroglobulin, receptor-binding domain"/>
    <property type="match status" value="1"/>
</dbReference>
<dbReference type="Gene3D" id="2.60.40.1930">
    <property type="match status" value="2"/>
</dbReference>
<feature type="compositionally biased region" description="Basic residues" evidence="9">
    <location>
        <begin position="2102"/>
        <end position="2113"/>
    </location>
</feature>
<dbReference type="SUPFAM" id="SSF81296">
    <property type="entry name" value="E set domains"/>
    <property type="match status" value="1"/>
</dbReference>
<dbReference type="FunFam" id="2.60.40.1930:FF:000001">
    <property type="entry name" value="CD109 isoform 3"/>
    <property type="match status" value="1"/>
</dbReference>
<dbReference type="RefSeq" id="XP_038058112.1">
    <property type="nucleotide sequence ID" value="XM_038202184.1"/>
</dbReference>
<comment type="similarity">
    <text evidence="2">Belongs to the protease inhibitor I39 (alpha-2-macroglobulin) family.</text>
</comment>
<dbReference type="SUPFAM" id="SSF100895">
    <property type="entry name" value="Kazal-type serine protease inhibitors"/>
    <property type="match status" value="1"/>
</dbReference>
<dbReference type="InterPro" id="IPR036058">
    <property type="entry name" value="Kazal_dom_sf"/>
</dbReference>
<dbReference type="InterPro" id="IPR022041">
    <property type="entry name" value="Methyltransf_FA"/>
</dbReference>
<evidence type="ECO:0000256" key="4">
    <source>
        <dbReference type="ARBA" id="ARBA00022690"/>
    </source>
</evidence>
<evidence type="ECO:0000256" key="9">
    <source>
        <dbReference type="SAM" id="MobiDB-lite"/>
    </source>
</evidence>
<dbReference type="CTD" id="27151"/>
<evidence type="ECO:0000313" key="11">
    <source>
        <dbReference type="EnsemblMetazoa" id="XP_038058112.1"/>
    </source>
</evidence>
<keyword evidence="3" id="KW-0964">Secreted</keyword>
<dbReference type="Pfam" id="PF07648">
    <property type="entry name" value="Kazal_2"/>
    <property type="match status" value="1"/>
</dbReference>
<dbReference type="Pfam" id="PF07677">
    <property type="entry name" value="A2M_recep"/>
    <property type="match status" value="1"/>
</dbReference>
<dbReference type="InterPro" id="IPR040839">
    <property type="entry name" value="MG4"/>
</dbReference>
<dbReference type="InterPro" id="IPR019742">
    <property type="entry name" value="MacrogloblnA2_CS"/>
</dbReference>
<dbReference type="InterPro" id="IPR011625">
    <property type="entry name" value="A2M_N_BRD"/>
</dbReference>
<dbReference type="GO" id="GO:0004867">
    <property type="term" value="F:serine-type endopeptidase inhibitor activity"/>
    <property type="evidence" value="ECO:0007669"/>
    <property type="project" value="UniProtKB-KW"/>
</dbReference>
<dbReference type="InterPro" id="IPR008930">
    <property type="entry name" value="Terpenoid_cyclase/PrenylTrfase"/>
</dbReference>
<dbReference type="SUPFAM" id="SSF49410">
    <property type="entry name" value="Alpha-macroglobulin receptor domain"/>
    <property type="match status" value="1"/>
</dbReference>
<feature type="compositionally biased region" description="Acidic residues" evidence="9">
    <location>
        <begin position="1826"/>
        <end position="1836"/>
    </location>
</feature>
<keyword evidence="8" id="KW-0325">Glycoprotein</keyword>
<dbReference type="EnsemblMetazoa" id="XM_038202184.1">
    <property type="protein sequence ID" value="XP_038058112.1"/>
    <property type="gene ID" value="LOC119729572"/>
</dbReference>
<dbReference type="InterPro" id="IPR002890">
    <property type="entry name" value="MG2"/>
</dbReference>
<protein>
    <recommendedName>
        <fullName evidence="10">Kazal-like domain-containing protein</fullName>
    </recommendedName>
</protein>
<dbReference type="InterPro" id="IPR041813">
    <property type="entry name" value="A2M_TED"/>
</dbReference>
<dbReference type="SMART" id="SM00280">
    <property type="entry name" value="KAZAL"/>
    <property type="match status" value="1"/>
</dbReference>
<feature type="compositionally biased region" description="Acidic residues" evidence="9">
    <location>
        <begin position="1884"/>
        <end position="1898"/>
    </location>
</feature>
<dbReference type="Gene3D" id="2.60.40.10">
    <property type="entry name" value="Immunoglobulins"/>
    <property type="match status" value="2"/>
</dbReference>
<evidence type="ECO:0000256" key="8">
    <source>
        <dbReference type="ARBA" id="ARBA00023180"/>
    </source>
</evidence>
<keyword evidence="12" id="KW-1185">Reference proteome</keyword>
<dbReference type="Pfam" id="PF01835">
    <property type="entry name" value="MG2"/>
    <property type="match status" value="1"/>
</dbReference>
<dbReference type="CDD" id="cd02897">
    <property type="entry name" value="A2M_2"/>
    <property type="match status" value="1"/>
</dbReference>
<dbReference type="Pfam" id="PF00207">
    <property type="entry name" value="A2M"/>
    <property type="match status" value="1"/>
</dbReference>
<feature type="domain" description="Kazal-like" evidence="10">
    <location>
        <begin position="1670"/>
        <end position="1733"/>
    </location>
</feature>
<dbReference type="Gene3D" id="2.60.120.1540">
    <property type="match status" value="1"/>
</dbReference>
<evidence type="ECO:0000256" key="7">
    <source>
        <dbReference type="ARBA" id="ARBA00023157"/>
    </source>
</evidence>
<dbReference type="Pfam" id="PF12248">
    <property type="entry name" value="Methyltransf_FA"/>
    <property type="match status" value="1"/>
</dbReference>
<dbReference type="InterPro" id="IPR014756">
    <property type="entry name" value="Ig_E-set"/>
</dbReference>
<dbReference type="Pfam" id="PF07678">
    <property type="entry name" value="TED_complement"/>
    <property type="match status" value="1"/>
</dbReference>
<keyword evidence="5" id="KW-0732">Signal</keyword>
<evidence type="ECO:0000256" key="3">
    <source>
        <dbReference type="ARBA" id="ARBA00022525"/>
    </source>
</evidence>
<evidence type="ECO:0000256" key="2">
    <source>
        <dbReference type="ARBA" id="ARBA00010952"/>
    </source>
</evidence>
<keyword evidence="4" id="KW-0646">Protease inhibitor</keyword>
<dbReference type="InterPro" id="IPR047565">
    <property type="entry name" value="Alpha-macroglob_thiol-ester_cl"/>
</dbReference>
<dbReference type="SMART" id="SM01361">
    <property type="entry name" value="A2M_recep"/>
    <property type="match status" value="1"/>
</dbReference>
<feature type="compositionally biased region" description="Acidic residues" evidence="9">
    <location>
        <begin position="1757"/>
        <end position="1768"/>
    </location>
</feature>
<keyword evidence="6" id="KW-0722">Serine protease inhibitor</keyword>
<dbReference type="GO" id="GO:0005615">
    <property type="term" value="C:extracellular space"/>
    <property type="evidence" value="ECO:0007669"/>
    <property type="project" value="InterPro"/>
</dbReference>
<dbReference type="Pfam" id="PF07703">
    <property type="entry name" value="A2M_BRD"/>
    <property type="match status" value="1"/>
</dbReference>
<dbReference type="InterPro" id="IPR002350">
    <property type="entry name" value="Kazal_dom"/>
</dbReference>
<dbReference type="CDD" id="cd00104">
    <property type="entry name" value="KAZAL_FS"/>
    <property type="match status" value="1"/>
</dbReference>
<feature type="compositionally biased region" description="Basic and acidic residues" evidence="9">
    <location>
        <begin position="1866"/>
        <end position="1876"/>
    </location>
</feature>
<dbReference type="InterPro" id="IPR013783">
    <property type="entry name" value="Ig-like_fold"/>
</dbReference>
<feature type="compositionally biased region" description="Basic and acidic residues" evidence="9">
    <location>
        <begin position="1797"/>
        <end position="1810"/>
    </location>
</feature>
<dbReference type="InterPro" id="IPR050473">
    <property type="entry name" value="A2M/Complement_sys"/>
</dbReference>